<proteinExistence type="predicted"/>
<reference evidence="2" key="1">
    <citation type="submission" date="2023-05" db="EMBL/GenBank/DDBJ databases">
        <title>Nepenthes gracilis genome sequencing.</title>
        <authorList>
            <person name="Fukushima K."/>
        </authorList>
    </citation>
    <scope>NUCLEOTIDE SEQUENCE</scope>
    <source>
        <strain evidence="2">SING2019-196</strain>
    </source>
</reference>
<accession>A0AAD3S037</accession>
<keyword evidence="3" id="KW-1185">Reference proteome</keyword>
<dbReference type="PANTHER" id="PTHR36757">
    <property type="entry name" value="BNAANNG22500D PROTEIN"/>
    <property type="match status" value="1"/>
</dbReference>
<protein>
    <submittedName>
        <fullName evidence="2">Uncharacterized protein</fullName>
    </submittedName>
</protein>
<dbReference type="PANTHER" id="PTHR36757:SF1">
    <property type="entry name" value="GENOME ASSEMBLY, CHROMOSOME: A04"/>
    <property type="match status" value="1"/>
</dbReference>
<feature type="region of interest" description="Disordered" evidence="1">
    <location>
        <begin position="196"/>
        <end position="271"/>
    </location>
</feature>
<organism evidence="2 3">
    <name type="scientific">Nepenthes gracilis</name>
    <name type="common">Slender pitcher plant</name>
    <dbReference type="NCBI Taxonomy" id="150966"/>
    <lineage>
        <taxon>Eukaryota</taxon>
        <taxon>Viridiplantae</taxon>
        <taxon>Streptophyta</taxon>
        <taxon>Embryophyta</taxon>
        <taxon>Tracheophyta</taxon>
        <taxon>Spermatophyta</taxon>
        <taxon>Magnoliopsida</taxon>
        <taxon>eudicotyledons</taxon>
        <taxon>Gunneridae</taxon>
        <taxon>Pentapetalae</taxon>
        <taxon>Caryophyllales</taxon>
        <taxon>Nepenthaceae</taxon>
        <taxon>Nepenthes</taxon>
    </lineage>
</organism>
<dbReference type="Proteomes" id="UP001279734">
    <property type="component" value="Unassembled WGS sequence"/>
</dbReference>
<gene>
    <name evidence="2" type="ORF">Nepgr_003749</name>
</gene>
<sequence>MAMAVDVYADCVAGISPRISFSHDLKEAENVPIESYTCRLDSSLLDSSTFDFAFSVDSSITRNPSTADELFSDGKILPMDIKMEPRTEKPAPHQSEFSPSLAPQIENLNPSKKRLKDYLVVSVEDQKPKSFWKFRRSNSLNCDDSRSSRGLIASLKSLSRSSSTSSFIAKRIQEEKPTPRSFWKFKRSCSTVESSTEKIPASKSSKHFRRSASLNCDDRGNQGLIRSLNSLSRSNSTGSATNPKHLGAKKEQSEKKATSVHSKTSPPSSKMYCYSSQKGQFRKNCGAYGKSTTARAHPIRLGDCCGQGHATLGAYPAVLGLPGPTMSWAEEKAFKAIYYS</sequence>
<name>A0AAD3S037_NEPGR</name>
<feature type="compositionally biased region" description="Basic and acidic residues" evidence="1">
    <location>
        <begin position="248"/>
        <end position="257"/>
    </location>
</feature>
<evidence type="ECO:0000256" key="1">
    <source>
        <dbReference type="SAM" id="MobiDB-lite"/>
    </source>
</evidence>
<dbReference type="AlphaFoldDB" id="A0AAD3S037"/>
<evidence type="ECO:0000313" key="2">
    <source>
        <dbReference type="EMBL" id="GMH01910.1"/>
    </source>
</evidence>
<evidence type="ECO:0000313" key="3">
    <source>
        <dbReference type="Proteomes" id="UP001279734"/>
    </source>
</evidence>
<feature type="compositionally biased region" description="Polar residues" evidence="1">
    <location>
        <begin position="259"/>
        <end position="271"/>
    </location>
</feature>
<comment type="caution">
    <text evidence="2">The sequence shown here is derived from an EMBL/GenBank/DDBJ whole genome shotgun (WGS) entry which is preliminary data.</text>
</comment>
<feature type="compositionally biased region" description="Low complexity" evidence="1">
    <location>
        <begin position="226"/>
        <end position="236"/>
    </location>
</feature>
<dbReference type="EMBL" id="BSYO01000003">
    <property type="protein sequence ID" value="GMH01910.1"/>
    <property type="molecule type" value="Genomic_DNA"/>
</dbReference>